<proteinExistence type="inferred from homology"/>
<evidence type="ECO:0000256" key="5">
    <source>
        <dbReference type="ARBA" id="ARBA00022842"/>
    </source>
</evidence>
<feature type="binding site" evidence="8">
    <location>
        <position position="86"/>
    </location>
    <ligand>
        <name>Mg(2+)</name>
        <dbReference type="ChEBI" id="CHEBI:18420"/>
        <label>1</label>
        <note>catalytic</note>
    </ligand>
</feature>
<dbReference type="OrthoDB" id="58111at2157"/>
<evidence type="ECO:0000256" key="6">
    <source>
        <dbReference type="ARBA" id="ARBA00023277"/>
    </source>
</evidence>
<dbReference type="EMBL" id="AOIP01000040">
    <property type="protein sequence ID" value="ELZ02191.1"/>
    <property type="molecule type" value="Genomic_DNA"/>
</dbReference>
<dbReference type="PANTHER" id="PTHR20854">
    <property type="entry name" value="INOSITOL MONOPHOSPHATASE"/>
    <property type="match status" value="1"/>
</dbReference>
<dbReference type="PRINTS" id="PR00377">
    <property type="entry name" value="IMPHPHTASES"/>
</dbReference>
<reference evidence="9 10" key="1">
    <citation type="journal article" date="2014" name="PLoS Genet.">
        <title>Phylogenetically driven sequencing of extremely halophilic archaea reveals strategies for static and dynamic osmo-response.</title>
        <authorList>
            <person name="Becker E.A."/>
            <person name="Seitzer P.M."/>
            <person name="Tritt A."/>
            <person name="Larsen D."/>
            <person name="Krusor M."/>
            <person name="Yao A.I."/>
            <person name="Wu D."/>
            <person name="Madern D."/>
            <person name="Eisen J.A."/>
            <person name="Darling A.E."/>
            <person name="Facciotti M.T."/>
        </authorList>
    </citation>
    <scope>NUCLEOTIDE SEQUENCE [LARGE SCALE GENOMIC DNA]</scope>
    <source>
        <strain evidence="9 10">DSM 13077</strain>
    </source>
</reference>
<evidence type="ECO:0000256" key="4">
    <source>
        <dbReference type="ARBA" id="ARBA00022801"/>
    </source>
</evidence>
<gene>
    <name evidence="9" type="ORF">C480_17702</name>
</gene>
<keyword evidence="6" id="KW-0119">Carbohydrate metabolism</keyword>
<dbReference type="GO" id="GO:0046872">
    <property type="term" value="F:metal ion binding"/>
    <property type="evidence" value="ECO:0007669"/>
    <property type="project" value="UniProtKB-KW"/>
</dbReference>
<dbReference type="Gene3D" id="3.40.190.80">
    <property type="match status" value="1"/>
</dbReference>
<dbReference type="EC" id="3.1.3.11" evidence="2"/>
<dbReference type="PANTHER" id="PTHR20854:SF4">
    <property type="entry name" value="INOSITOL-1-MONOPHOSPHATASE-RELATED"/>
    <property type="match status" value="1"/>
</dbReference>
<dbReference type="PATRIC" id="fig|1227491.4.peg.3622"/>
<evidence type="ECO:0000256" key="1">
    <source>
        <dbReference type="ARBA" id="ARBA00001273"/>
    </source>
</evidence>
<dbReference type="AlphaFoldDB" id="M0AU08"/>
<protein>
    <recommendedName>
        <fullName evidence="2">fructose-bisphosphatase</fullName>
        <ecNumber evidence="2">3.1.3.11</ecNumber>
    </recommendedName>
</protein>
<feature type="binding site" evidence="8">
    <location>
        <position position="211"/>
    </location>
    <ligand>
        <name>Mg(2+)</name>
        <dbReference type="ChEBI" id="CHEBI:18420"/>
        <label>1</label>
        <note>catalytic</note>
    </ligand>
</feature>
<comment type="cofactor">
    <cofactor evidence="8">
        <name>Mg(2+)</name>
        <dbReference type="ChEBI" id="CHEBI:18420"/>
    </cofactor>
</comment>
<evidence type="ECO:0000313" key="9">
    <source>
        <dbReference type="EMBL" id="ELZ02191.1"/>
    </source>
</evidence>
<dbReference type="GO" id="GO:0042132">
    <property type="term" value="F:fructose 1,6-bisphosphate 1-phosphatase activity"/>
    <property type="evidence" value="ECO:0007669"/>
    <property type="project" value="UniProtKB-EC"/>
</dbReference>
<evidence type="ECO:0000256" key="2">
    <source>
        <dbReference type="ARBA" id="ARBA00013093"/>
    </source>
</evidence>
<keyword evidence="3 8" id="KW-0479">Metal-binding</keyword>
<feature type="binding site" evidence="8">
    <location>
        <position position="85"/>
    </location>
    <ligand>
        <name>Mg(2+)</name>
        <dbReference type="ChEBI" id="CHEBI:18420"/>
        <label>1</label>
        <note>catalytic</note>
    </ligand>
</feature>
<dbReference type="Gene3D" id="3.30.540.10">
    <property type="entry name" value="Fructose-1,6-Bisphosphatase, subunit A, domain 1"/>
    <property type="match status" value="1"/>
</dbReference>
<keyword evidence="4" id="KW-0378">Hydrolase</keyword>
<dbReference type="GO" id="GO:0007165">
    <property type="term" value="P:signal transduction"/>
    <property type="evidence" value="ECO:0007669"/>
    <property type="project" value="TreeGrafter"/>
</dbReference>
<feature type="binding site" evidence="8">
    <location>
        <position position="83"/>
    </location>
    <ligand>
        <name>Mg(2+)</name>
        <dbReference type="ChEBI" id="CHEBI:18420"/>
        <label>1</label>
        <note>catalytic</note>
    </ligand>
</feature>
<name>M0AU08_9EURY</name>
<dbReference type="GO" id="GO:0008934">
    <property type="term" value="F:inositol monophosphate 1-phosphatase activity"/>
    <property type="evidence" value="ECO:0007669"/>
    <property type="project" value="TreeGrafter"/>
</dbReference>
<feature type="binding site" evidence="8">
    <location>
        <position position="65"/>
    </location>
    <ligand>
        <name>Mg(2+)</name>
        <dbReference type="ChEBI" id="CHEBI:18420"/>
        <label>1</label>
        <note>catalytic</note>
    </ligand>
</feature>
<dbReference type="CDD" id="cd01637">
    <property type="entry name" value="IMPase_like"/>
    <property type="match status" value="1"/>
</dbReference>
<organism evidence="9 10">
    <name type="scientific">Natrialba aegyptia DSM 13077</name>
    <dbReference type="NCBI Taxonomy" id="1227491"/>
    <lineage>
        <taxon>Archaea</taxon>
        <taxon>Methanobacteriati</taxon>
        <taxon>Methanobacteriota</taxon>
        <taxon>Stenosarchaea group</taxon>
        <taxon>Halobacteria</taxon>
        <taxon>Halobacteriales</taxon>
        <taxon>Natrialbaceae</taxon>
        <taxon>Natrialba</taxon>
    </lineage>
</organism>
<accession>M0AU08</accession>
<evidence type="ECO:0000256" key="7">
    <source>
        <dbReference type="ARBA" id="ARBA00038103"/>
    </source>
</evidence>
<comment type="caution">
    <text evidence="9">The sequence shown here is derived from an EMBL/GenBank/DDBJ whole genome shotgun (WGS) entry which is preliminary data.</text>
</comment>
<comment type="catalytic activity">
    <reaction evidence="1">
        <text>beta-D-fructose 1,6-bisphosphate + H2O = beta-D-fructose 6-phosphate + phosphate</text>
        <dbReference type="Rhea" id="RHEA:11064"/>
        <dbReference type="ChEBI" id="CHEBI:15377"/>
        <dbReference type="ChEBI" id="CHEBI:32966"/>
        <dbReference type="ChEBI" id="CHEBI:43474"/>
        <dbReference type="ChEBI" id="CHEBI:57634"/>
        <dbReference type="EC" id="3.1.3.11"/>
    </reaction>
</comment>
<dbReference type="Pfam" id="PF00459">
    <property type="entry name" value="Inositol_P"/>
    <property type="match status" value="1"/>
</dbReference>
<keyword evidence="10" id="KW-1185">Reference proteome</keyword>
<evidence type="ECO:0000256" key="8">
    <source>
        <dbReference type="PIRSR" id="PIRSR600760-2"/>
    </source>
</evidence>
<evidence type="ECO:0000256" key="3">
    <source>
        <dbReference type="ARBA" id="ARBA00022723"/>
    </source>
</evidence>
<evidence type="ECO:0000313" key="10">
    <source>
        <dbReference type="Proteomes" id="UP000011591"/>
    </source>
</evidence>
<sequence>MTRHDTAYEAAIAGSEIAHERFRTELDVATKNSKMDFVTEADTETQHRVIEVVRDAYPDATIVGEEEDELKSVPEDGNAWVIDPIDGTTNFVRGVPLWTTTVAAVRDHETVAAVTVVPALGETFVADSTDATLNDEPISVSDQADLERFVVAPILRYGSERDRQFGNLLRESILEFGDLRRFGCAQVTLAMVARGTLDAAVSPQPEPNPWDTIAGIALVERAGGVVTDLEGNPWKPGCEGLVASNGSAHDEIVERVRAAVA</sequence>
<comment type="similarity">
    <text evidence="7">Belongs to the inositol monophosphatase superfamily. FBPase class 4 family.</text>
</comment>
<dbReference type="InterPro" id="IPR020583">
    <property type="entry name" value="Inositol_monoP_metal-BS"/>
</dbReference>
<keyword evidence="5 8" id="KW-0460">Magnesium</keyword>
<dbReference type="SUPFAM" id="SSF56655">
    <property type="entry name" value="Carbohydrate phosphatase"/>
    <property type="match status" value="1"/>
</dbReference>
<dbReference type="Proteomes" id="UP000011591">
    <property type="component" value="Unassembled WGS sequence"/>
</dbReference>
<dbReference type="RefSeq" id="WP_006666942.1">
    <property type="nucleotide sequence ID" value="NZ_AOIP01000040.1"/>
</dbReference>
<dbReference type="GO" id="GO:0006020">
    <property type="term" value="P:inositol metabolic process"/>
    <property type="evidence" value="ECO:0007669"/>
    <property type="project" value="TreeGrafter"/>
</dbReference>
<dbReference type="InterPro" id="IPR000760">
    <property type="entry name" value="Inositol_monophosphatase-like"/>
</dbReference>
<dbReference type="PROSITE" id="PS00629">
    <property type="entry name" value="IMP_1"/>
    <property type="match status" value="1"/>
</dbReference>